<dbReference type="PANTHER" id="PTHR42879:SF2">
    <property type="entry name" value="3-OXOACYL-[ACYL-CARRIER-PROTEIN] REDUCTASE FABG"/>
    <property type="match status" value="1"/>
</dbReference>
<sequence>MARRALITGGNRGIGFAIAKGLKSKDLDVIIGSRNAEAGAQAAKELDCGHVQLDVTDLRSIEQAYDDIGVIDVLVNNAGVYYEAPLLENPAQFDESLQVMLYGPYHMIRRAAPAMIDRGYGRIVNVSSYWGSFTEGLAGPGASGVAKAALNALTLTLSRELPGCVKINSVDPGKVATRIGGTAAPLTPDQGAATAICLATLLDDGPTGGFFSNHRPMGW</sequence>
<reference evidence="4" key="1">
    <citation type="journal article" date="2019" name="Int. J. Syst. Evol. Microbiol.">
        <title>The Global Catalogue of Microorganisms (GCM) 10K type strain sequencing project: providing services to taxonomists for standard genome sequencing and annotation.</title>
        <authorList>
            <consortium name="The Broad Institute Genomics Platform"/>
            <consortium name="The Broad Institute Genome Sequencing Center for Infectious Disease"/>
            <person name="Wu L."/>
            <person name="Ma J."/>
        </authorList>
    </citation>
    <scope>NUCLEOTIDE SEQUENCE [LARGE SCALE GENOMIC DNA]</scope>
    <source>
        <strain evidence="4">KCTC 12861</strain>
    </source>
</reference>
<comment type="caution">
    <text evidence="3">The sequence shown here is derived from an EMBL/GenBank/DDBJ whole genome shotgun (WGS) entry which is preliminary data.</text>
</comment>
<accession>A0ABQ3EKH6</accession>
<comment type="similarity">
    <text evidence="1 2">Belongs to the short-chain dehydrogenases/reductases (SDR) family.</text>
</comment>
<keyword evidence="4" id="KW-1185">Reference proteome</keyword>
<dbReference type="InterPro" id="IPR002347">
    <property type="entry name" value="SDR_fam"/>
</dbReference>
<evidence type="ECO:0000313" key="4">
    <source>
        <dbReference type="Proteomes" id="UP000637980"/>
    </source>
</evidence>
<protein>
    <submittedName>
        <fullName evidence="3">20-beta-hydroxysteroid dehydrogenase</fullName>
    </submittedName>
</protein>
<dbReference type="PANTHER" id="PTHR42879">
    <property type="entry name" value="3-OXOACYL-(ACYL-CARRIER-PROTEIN) REDUCTASE"/>
    <property type="match status" value="1"/>
</dbReference>
<dbReference type="Gene3D" id="3.40.50.720">
    <property type="entry name" value="NAD(P)-binding Rossmann-like Domain"/>
    <property type="match status" value="1"/>
</dbReference>
<dbReference type="PRINTS" id="PR00080">
    <property type="entry name" value="SDRFAMILY"/>
</dbReference>
<dbReference type="InterPro" id="IPR050259">
    <property type="entry name" value="SDR"/>
</dbReference>
<evidence type="ECO:0000256" key="2">
    <source>
        <dbReference type="RuleBase" id="RU000363"/>
    </source>
</evidence>
<dbReference type="Pfam" id="PF00106">
    <property type="entry name" value="adh_short"/>
    <property type="match status" value="1"/>
</dbReference>
<name>A0ABQ3EKH6_9HYPH</name>
<proteinExistence type="inferred from homology"/>
<dbReference type="Proteomes" id="UP000637980">
    <property type="component" value="Unassembled WGS sequence"/>
</dbReference>
<dbReference type="PRINTS" id="PR00081">
    <property type="entry name" value="GDHRDH"/>
</dbReference>
<dbReference type="SUPFAM" id="SSF51735">
    <property type="entry name" value="NAD(P)-binding Rossmann-fold domains"/>
    <property type="match status" value="1"/>
</dbReference>
<dbReference type="EMBL" id="BMXE01000006">
    <property type="protein sequence ID" value="GHB41388.1"/>
    <property type="molecule type" value="Genomic_DNA"/>
</dbReference>
<dbReference type="RefSeq" id="WP_189437942.1">
    <property type="nucleotide sequence ID" value="NZ_BMXE01000006.1"/>
</dbReference>
<dbReference type="InterPro" id="IPR036291">
    <property type="entry name" value="NAD(P)-bd_dom_sf"/>
</dbReference>
<organism evidence="3 4">
    <name type="scientific">Pseudovibrio japonicus</name>
    <dbReference type="NCBI Taxonomy" id="366534"/>
    <lineage>
        <taxon>Bacteria</taxon>
        <taxon>Pseudomonadati</taxon>
        <taxon>Pseudomonadota</taxon>
        <taxon>Alphaproteobacteria</taxon>
        <taxon>Hyphomicrobiales</taxon>
        <taxon>Stappiaceae</taxon>
        <taxon>Pseudovibrio</taxon>
    </lineage>
</organism>
<evidence type="ECO:0000313" key="3">
    <source>
        <dbReference type="EMBL" id="GHB41388.1"/>
    </source>
</evidence>
<evidence type="ECO:0000256" key="1">
    <source>
        <dbReference type="ARBA" id="ARBA00006484"/>
    </source>
</evidence>
<gene>
    <name evidence="3" type="ORF">GCM10007094_33530</name>
</gene>